<dbReference type="EMBL" id="VDCQ01000005">
    <property type="protein sequence ID" value="TNJ67379.1"/>
    <property type="molecule type" value="Genomic_DNA"/>
</dbReference>
<dbReference type="OrthoDB" id="9814826at2"/>
<keyword evidence="3" id="KW-1185">Reference proteome</keyword>
<organism evidence="2 3">
    <name type="scientific">Paenibacillus hemerocallicola</name>
    <dbReference type="NCBI Taxonomy" id="1172614"/>
    <lineage>
        <taxon>Bacteria</taxon>
        <taxon>Bacillati</taxon>
        <taxon>Bacillota</taxon>
        <taxon>Bacilli</taxon>
        <taxon>Bacillales</taxon>
        <taxon>Paenibacillaceae</taxon>
        <taxon>Paenibacillus</taxon>
    </lineage>
</organism>
<dbReference type="SUPFAM" id="SSF46785">
    <property type="entry name" value="Winged helix' DNA-binding domain"/>
    <property type="match status" value="1"/>
</dbReference>
<evidence type="ECO:0000259" key="1">
    <source>
        <dbReference type="Pfam" id="PF03551"/>
    </source>
</evidence>
<reference evidence="2 3" key="1">
    <citation type="submission" date="2019-05" db="EMBL/GenBank/DDBJ databases">
        <title>We sequenced the genome of Paenibacillus hemerocallicola KCTC 33185 for further insight into its adaptation and study the phylogeny of Paenibacillus.</title>
        <authorList>
            <person name="Narsing Rao M.P."/>
        </authorList>
    </citation>
    <scope>NUCLEOTIDE SEQUENCE [LARGE SCALE GENOMIC DNA]</scope>
    <source>
        <strain evidence="2 3">KCTC 33185</strain>
    </source>
</reference>
<dbReference type="AlphaFoldDB" id="A0A5C4TG09"/>
<dbReference type="InterPro" id="IPR036390">
    <property type="entry name" value="WH_DNA-bd_sf"/>
</dbReference>
<evidence type="ECO:0000313" key="3">
    <source>
        <dbReference type="Proteomes" id="UP000307943"/>
    </source>
</evidence>
<comment type="caution">
    <text evidence="2">The sequence shown here is derived from an EMBL/GenBank/DDBJ whole genome shotgun (WGS) entry which is preliminary data.</text>
</comment>
<gene>
    <name evidence="2" type="ORF">FE784_05330</name>
</gene>
<name>A0A5C4TG09_9BACL</name>
<proteinExistence type="predicted"/>
<dbReference type="Gene3D" id="1.10.10.10">
    <property type="entry name" value="Winged helix-like DNA-binding domain superfamily/Winged helix DNA-binding domain"/>
    <property type="match status" value="1"/>
</dbReference>
<protein>
    <submittedName>
        <fullName evidence="2">PadR family transcriptional regulator</fullName>
    </submittedName>
</protein>
<dbReference type="Pfam" id="PF03551">
    <property type="entry name" value="PadR"/>
    <property type="match status" value="1"/>
</dbReference>
<accession>A0A5C4TG09</accession>
<evidence type="ECO:0000313" key="2">
    <source>
        <dbReference type="EMBL" id="TNJ67379.1"/>
    </source>
</evidence>
<feature type="domain" description="Transcription regulator PadR N-terminal" evidence="1">
    <location>
        <begin position="16"/>
        <end position="84"/>
    </location>
</feature>
<dbReference type="PANTHER" id="PTHR33169">
    <property type="entry name" value="PADR-FAMILY TRANSCRIPTIONAL REGULATOR"/>
    <property type="match status" value="1"/>
</dbReference>
<dbReference type="InterPro" id="IPR005149">
    <property type="entry name" value="Tscrpt_reg_PadR_N"/>
</dbReference>
<dbReference type="InterPro" id="IPR052509">
    <property type="entry name" value="Metal_resp_DNA-bind_regulator"/>
</dbReference>
<dbReference type="Proteomes" id="UP000307943">
    <property type="component" value="Unassembled WGS sequence"/>
</dbReference>
<sequence length="103" mass="10971">MSIADLDRFADPSVLILASLAGGDKHGYAMMEDIEELSGVRLGPGTLYGALARLEKRGLIRSLESDDRRRPYGLTPGGAAALKEYLTGVNKIAAVGLQRLVSI</sequence>
<dbReference type="RefSeq" id="WP_139601092.1">
    <property type="nucleotide sequence ID" value="NZ_VDCQ01000005.1"/>
</dbReference>
<dbReference type="InterPro" id="IPR036388">
    <property type="entry name" value="WH-like_DNA-bd_sf"/>
</dbReference>
<dbReference type="PANTHER" id="PTHR33169:SF13">
    <property type="entry name" value="PADR-FAMILY TRANSCRIPTIONAL REGULATOR"/>
    <property type="match status" value="1"/>
</dbReference>